<organism evidence="1">
    <name type="scientific">freshwater metagenome</name>
    <dbReference type="NCBI Taxonomy" id="449393"/>
    <lineage>
        <taxon>unclassified sequences</taxon>
        <taxon>metagenomes</taxon>
        <taxon>ecological metagenomes</taxon>
    </lineage>
</organism>
<dbReference type="EMBL" id="CAFBLP010000133">
    <property type="protein sequence ID" value="CAB4894478.1"/>
    <property type="molecule type" value="Genomic_DNA"/>
</dbReference>
<proteinExistence type="predicted"/>
<accession>A0A6J7FKJ0</accession>
<evidence type="ECO:0000313" key="1">
    <source>
        <dbReference type="EMBL" id="CAB4894478.1"/>
    </source>
</evidence>
<dbReference type="AntiFam" id="ANF00095">
    <property type="entry name" value="Shadow ORF (opposite ABC transporters)"/>
</dbReference>
<dbReference type="AlphaFoldDB" id="A0A6J7FKJ0"/>
<sequence>MTGHQRIDGSVLQCHADSAPHLVGIFDHVEASHVRGARCGPQQGGEHAYGGALAGTVRAEEAEHLTGVHLQVDAIDGFDIAEVAHEALGVDGELVAERCVRHCAHCA</sequence>
<name>A0A6J7FKJ0_9ZZZZ</name>
<gene>
    <name evidence="1" type="ORF">UFOPK3376_03072</name>
</gene>
<protein>
    <submittedName>
        <fullName evidence="1">Unannotated protein</fullName>
    </submittedName>
</protein>
<reference evidence="1" key="1">
    <citation type="submission" date="2020-05" db="EMBL/GenBank/DDBJ databases">
        <authorList>
            <person name="Chiriac C."/>
            <person name="Salcher M."/>
            <person name="Ghai R."/>
            <person name="Kavagutti S V."/>
        </authorList>
    </citation>
    <scope>NUCLEOTIDE SEQUENCE</scope>
</reference>